<dbReference type="InterPro" id="IPR032816">
    <property type="entry name" value="VTT_dom"/>
</dbReference>
<feature type="transmembrane region" description="Helical" evidence="6">
    <location>
        <begin position="170"/>
        <end position="192"/>
    </location>
</feature>
<dbReference type="GeneID" id="83258827"/>
<evidence type="ECO:0000256" key="4">
    <source>
        <dbReference type="ARBA" id="ARBA00022989"/>
    </source>
</evidence>
<comment type="similarity">
    <text evidence="6">Belongs to the TVP38/TMEM64 family.</text>
</comment>
<keyword evidence="4 6" id="KW-1133">Transmembrane helix</keyword>
<keyword evidence="10" id="KW-1185">Reference proteome</keyword>
<evidence type="ECO:0000256" key="6">
    <source>
        <dbReference type="RuleBase" id="RU366058"/>
    </source>
</evidence>
<organism evidence="9 11">
    <name type="scientific">Alteromonas stellipolaris</name>
    <dbReference type="NCBI Taxonomy" id="233316"/>
    <lineage>
        <taxon>Bacteria</taxon>
        <taxon>Pseudomonadati</taxon>
        <taxon>Pseudomonadota</taxon>
        <taxon>Gammaproteobacteria</taxon>
        <taxon>Alteromonadales</taxon>
        <taxon>Alteromonadaceae</taxon>
        <taxon>Alteromonas/Salinimonas group</taxon>
        <taxon>Alteromonas</taxon>
    </lineage>
</organism>
<evidence type="ECO:0000313" key="8">
    <source>
        <dbReference type="EMBL" id="AMJ74967.1"/>
    </source>
</evidence>
<evidence type="ECO:0000256" key="5">
    <source>
        <dbReference type="ARBA" id="ARBA00023136"/>
    </source>
</evidence>
<keyword evidence="3 6" id="KW-0812">Transmembrane</keyword>
<name>A0AAW7Z0Y1_9ALTE</name>
<feature type="transmembrane region" description="Helical" evidence="6">
    <location>
        <begin position="12"/>
        <end position="37"/>
    </location>
</feature>
<evidence type="ECO:0000256" key="1">
    <source>
        <dbReference type="ARBA" id="ARBA00004651"/>
    </source>
</evidence>
<dbReference type="RefSeq" id="WP_057790802.1">
    <property type="nucleotide sequence ID" value="NZ_CAXIBE010000061.1"/>
</dbReference>
<dbReference type="KEGG" id="asq:AVL57_13930"/>
<dbReference type="AlphaFoldDB" id="A0AAW7Z0Y1"/>
<protein>
    <recommendedName>
        <fullName evidence="6">TVP38/TMEM64 family membrane protein</fullName>
    </recommendedName>
</protein>
<evidence type="ECO:0000256" key="3">
    <source>
        <dbReference type="ARBA" id="ARBA00022692"/>
    </source>
</evidence>
<dbReference type="GO" id="GO:0005886">
    <property type="term" value="C:plasma membrane"/>
    <property type="evidence" value="ECO:0007669"/>
    <property type="project" value="UniProtKB-SubCell"/>
</dbReference>
<proteinExistence type="inferred from homology"/>
<dbReference type="Proteomes" id="UP001170717">
    <property type="component" value="Unassembled WGS sequence"/>
</dbReference>
<dbReference type="InterPro" id="IPR015414">
    <property type="entry name" value="TMEM64"/>
</dbReference>
<evidence type="ECO:0000313" key="11">
    <source>
        <dbReference type="Proteomes" id="UP001170717"/>
    </source>
</evidence>
<dbReference type="PANTHER" id="PTHR12677">
    <property type="entry name" value="GOLGI APPARATUS MEMBRANE PROTEIN TVP38-RELATED"/>
    <property type="match status" value="1"/>
</dbReference>
<keyword evidence="2 6" id="KW-1003">Cell membrane</keyword>
<feature type="transmembrane region" description="Helical" evidence="6">
    <location>
        <begin position="204"/>
        <end position="223"/>
    </location>
</feature>
<feature type="transmembrane region" description="Helical" evidence="6">
    <location>
        <begin position="91"/>
        <end position="113"/>
    </location>
</feature>
<gene>
    <name evidence="8" type="ORF">AVL57_13930</name>
    <name evidence="9" type="ORF">Q4527_08190</name>
</gene>
<comment type="subcellular location">
    <subcellularLocation>
        <location evidence="1 6">Cell membrane</location>
        <topology evidence="1 6">Multi-pass membrane protein</topology>
    </subcellularLocation>
</comment>
<dbReference type="PANTHER" id="PTHR12677:SF59">
    <property type="entry name" value="GOLGI APPARATUS MEMBRANE PROTEIN TVP38-RELATED"/>
    <property type="match status" value="1"/>
</dbReference>
<evidence type="ECO:0000313" key="10">
    <source>
        <dbReference type="Proteomes" id="UP000056750"/>
    </source>
</evidence>
<keyword evidence="5 6" id="KW-0472">Membrane</keyword>
<feature type="domain" description="VTT" evidence="7">
    <location>
        <begin position="72"/>
        <end position="193"/>
    </location>
</feature>
<accession>A0AAW7Z0Y1</accession>
<reference evidence="9" key="2">
    <citation type="submission" date="2023-07" db="EMBL/GenBank/DDBJ databases">
        <title>Genome content predicts the carbon catabolic preferences of heterotrophic bacteria.</title>
        <authorList>
            <person name="Gralka M."/>
        </authorList>
    </citation>
    <scope>NUCLEOTIDE SEQUENCE</scope>
    <source>
        <strain evidence="9">F2M12</strain>
    </source>
</reference>
<dbReference type="Pfam" id="PF09335">
    <property type="entry name" value="VTT_dom"/>
    <property type="match status" value="1"/>
</dbReference>
<evidence type="ECO:0000256" key="2">
    <source>
        <dbReference type="ARBA" id="ARBA00022475"/>
    </source>
</evidence>
<evidence type="ECO:0000313" key="9">
    <source>
        <dbReference type="EMBL" id="MDO6577370.1"/>
    </source>
</evidence>
<dbReference type="Proteomes" id="UP000056750">
    <property type="component" value="Chromosome"/>
</dbReference>
<sequence>MKSDGFPFRSTLSFLVGTLMMGAACYLSLQVTSEVFIHSADPNWLTSYITGRGTEEVLLVLAAFVVLMTLGVPRQAVSFFCGVGFGAFEGGLIALLLTCVSASTAYLLVRGFLRKRIAKLIKLGAYESRFSQLREKLVRNSFRTVLMVRLFPIGSNVATNAIAGAFRVPFIPFITASALGFIPQTLLFSMLGSGSRYINAFEQPVHIAGLVVSVMLILSMMRFTRKDNA</sequence>
<feature type="transmembrane region" description="Helical" evidence="6">
    <location>
        <begin position="58"/>
        <end position="85"/>
    </location>
</feature>
<dbReference type="EMBL" id="JAUOQI010000004">
    <property type="protein sequence ID" value="MDO6577370.1"/>
    <property type="molecule type" value="Genomic_DNA"/>
</dbReference>
<dbReference type="EMBL" id="CP013926">
    <property type="protein sequence ID" value="AMJ74967.1"/>
    <property type="molecule type" value="Genomic_DNA"/>
</dbReference>
<dbReference type="PROSITE" id="PS51257">
    <property type="entry name" value="PROKAR_LIPOPROTEIN"/>
    <property type="match status" value="1"/>
</dbReference>
<reference evidence="8 10" key="1">
    <citation type="submission" date="2015-12" db="EMBL/GenBank/DDBJ databases">
        <title>Intraspecies pangenome expansion in the marine bacterium Alteromonas.</title>
        <authorList>
            <person name="Lopez-Perez M."/>
            <person name="Rodriguez-Valera F."/>
        </authorList>
    </citation>
    <scope>NUCLEOTIDE SEQUENCE [LARGE SCALE GENOMIC DNA]</scope>
    <source>
        <strain evidence="8 10">LMG 21861</strain>
    </source>
</reference>
<evidence type="ECO:0000259" key="7">
    <source>
        <dbReference type="Pfam" id="PF09335"/>
    </source>
</evidence>